<dbReference type="GO" id="GO:0005886">
    <property type="term" value="C:plasma membrane"/>
    <property type="evidence" value="ECO:0007669"/>
    <property type="project" value="UniProtKB-SubCell"/>
</dbReference>
<dbReference type="InterPro" id="IPR016174">
    <property type="entry name" value="Di-haem_cyt_TM"/>
</dbReference>
<evidence type="ECO:0000313" key="8">
    <source>
        <dbReference type="EMBL" id="KHT54982.1"/>
    </source>
</evidence>
<dbReference type="GO" id="GO:0009055">
    <property type="term" value="F:electron transfer activity"/>
    <property type="evidence" value="ECO:0007669"/>
    <property type="project" value="InterPro"/>
</dbReference>
<dbReference type="GO" id="GO:0022904">
    <property type="term" value="P:respiratory electron transport chain"/>
    <property type="evidence" value="ECO:0007669"/>
    <property type="project" value="InterPro"/>
</dbReference>
<dbReference type="InterPro" id="IPR011577">
    <property type="entry name" value="Cyt_b561_bac/Ni-Hgenase"/>
</dbReference>
<feature type="domain" description="Cytochrome b561 bacterial/Ni-hydrogenase" evidence="7">
    <location>
        <begin position="14"/>
        <end position="185"/>
    </location>
</feature>
<feature type="transmembrane region" description="Helical" evidence="6">
    <location>
        <begin position="41"/>
        <end position="63"/>
    </location>
</feature>
<evidence type="ECO:0000259" key="7">
    <source>
        <dbReference type="Pfam" id="PF01292"/>
    </source>
</evidence>
<comment type="subcellular location">
    <subcellularLocation>
        <location evidence="1">Cell membrane</location>
        <topology evidence="1">Multi-pass membrane protein</topology>
    </subcellularLocation>
</comment>
<keyword evidence="9" id="KW-1185">Reference proteome</keyword>
<dbReference type="Proteomes" id="UP000031197">
    <property type="component" value="Unassembled WGS sequence"/>
</dbReference>
<proteinExistence type="predicted"/>
<dbReference type="OrthoDB" id="196472at2"/>
<dbReference type="Pfam" id="PF01292">
    <property type="entry name" value="Ni_hydr_CYTB"/>
    <property type="match status" value="1"/>
</dbReference>
<dbReference type="InterPro" id="IPR051542">
    <property type="entry name" value="Hydrogenase_cytochrome"/>
</dbReference>
<dbReference type="GO" id="GO:0020037">
    <property type="term" value="F:heme binding"/>
    <property type="evidence" value="ECO:0007669"/>
    <property type="project" value="TreeGrafter"/>
</dbReference>
<feature type="transmembrane region" description="Helical" evidence="6">
    <location>
        <begin position="155"/>
        <end position="179"/>
    </location>
</feature>
<reference evidence="8 9" key="1">
    <citation type="submission" date="2014-12" db="EMBL/GenBank/DDBJ databases">
        <title>Genome sequencing of Alteromonas marina AD001.</title>
        <authorList>
            <person name="Adrian T.G.S."/>
            <person name="Chan K.G."/>
        </authorList>
    </citation>
    <scope>NUCLEOTIDE SEQUENCE [LARGE SCALE GENOMIC DNA]</scope>
    <source>
        <strain evidence="8 9">AD001</strain>
    </source>
</reference>
<dbReference type="RefSeq" id="WP_039217866.1">
    <property type="nucleotide sequence ID" value="NZ_JWLW01000010.1"/>
</dbReference>
<dbReference type="PANTHER" id="PTHR30485:SF2">
    <property type="entry name" value="BLL0597 PROTEIN"/>
    <property type="match status" value="1"/>
</dbReference>
<dbReference type="PANTHER" id="PTHR30485">
    <property type="entry name" value="NI/FE-HYDROGENASE 1 B-TYPE CYTOCHROME SUBUNIT"/>
    <property type="match status" value="1"/>
</dbReference>
<keyword evidence="2" id="KW-1003">Cell membrane</keyword>
<keyword evidence="5 6" id="KW-0472">Membrane</keyword>
<evidence type="ECO:0000256" key="5">
    <source>
        <dbReference type="ARBA" id="ARBA00023136"/>
    </source>
</evidence>
<accession>A0A0B3XZ38</accession>
<evidence type="ECO:0000256" key="6">
    <source>
        <dbReference type="SAM" id="Phobius"/>
    </source>
</evidence>
<dbReference type="Gene3D" id="1.20.950.20">
    <property type="entry name" value="Transmembrane di-heme cytochromes, Chain C"/>
    <property type="match status" value="1"/>
</dbReference>
<evidence type="ECO:0000256" key="2">
    <source>
        <dbReference type="ARBA" id="ARBA00022475"/>
    </source>
</evidence>
<dbReference type="EMBL" id="JWLW01000010">
    <property type="protein sequence ID" value="KHT54982.1"/>
    <property type="molecule type" value="Genomic_DNA"/>
</dbReference>
<feature type="transmembrane region" description="Helical" evidence="6">
    <location>
        <begin position="111"/>
        <end position="133"/>
    </location>
</feature>
<organism evidence="8 9">
    <name type="scientific">Alteromonas marina</name>
    <dbReference type="NCBI Taxonomy" id="203795"/>
    <lineage>
        <taxon>Bacteria</taxon>
        <taxon>Pseudomonadati</taxon>
        <taxon>Pseudomonadota</taxon>
        <taxon>Gammaproteobacteria</taxon>
        <taxon>Alteromonadales</taxon>
        <taxon>Alteromonadaceae</taxon>
        <taxon>Alteromonas/Salinimonas group</taxon>
        <taxon>Alteromonas</taxon>
    </lineage>
</organism>
<evidence type="ECO:0000256" key="3">
    <source>
        <dbReference type="ARBA" id="ARBA00022692"/>
    </source>
</evidence>
<evidence type="ECO:0000313" key="9">
    <source>
        <dbReference type="Proteomes" id="UP000031197"/>
    </source>
</evidence>
<gene>
    <name evidence="8" type="ORF">RJ41_05195</name>
</gene>
<keyword evidence="4 6" id="KW-1133">Transmembrane helix</keyword>
<dbReference type="AlphaFoldDB" id="A0A0B3XZ38"/>
<evidence type="ECO:0000256" key="4">
    <source>
        <dbReference type="ARBA" id="ARBA00022989"/>
    </source>
</evidence>
<evidence type="ECO:0000256" key="1">
    <source>
        <dbReference type="ARBA" id="ARBA00004651"/>
    </source>
</evidence>
<dbReference type="SUPFAM" id="SSF81342">
    <property type="entry name" value="Transmembrane di-heme cytochromes"/>
    <property type="match status" value="1"/>
</dbReference>
<sequence>MYRPTDTPSDIYIWDWIVRVCHWGLVATFVTNYFIVEPGRLYHEIAGYMAVALISIRIGWGILSTKFDGSKRVATEYASFSKVSLRQQAFAEHIQHVKQKKIPTHHGHNPFGWLMIMAVITLLLGLGITGFMMEEIDAMFGNSTLEWIHSIMADVLYGCVLVHVAAVFAVQYIGNIQLVRPMLTGWRKR</sequence>
<comment type="caution">
    <text evidence="8">The sequence shown here is derived from an EMBL/GenBank/DDBJ whole genome shotgun (WGS) entry which is preliminary data.</text>
</comment>
<feature type="transmembrane region" description="Helical" evidence="6">
    <location>
        <begin position="12"/>
        <end position="35"/>
    </location>
</feature>
<protein>
    <submittedName>
        <fullName evidence="8">Cytochrome B561</fullName>
    </submittedName>
</protein>
<name>A0A0B3XZ38_9ALTE</name>
<keyword evidence="3 6" id="KW-0812">Transmembrane</keyword>